<dbReference type="EMBL" id="CADCTO010000585">
    <property type="protein sequence ID" value="CAA9289402.1"/>
    <property type="molecule type" value="Genomic_DNA"/>
</dbReference>
<name>A0A6J4JWR1_9BACT</name>
<dbReference type="AlphaFoldDB" id="A0A6J4JWR1"/>
<organism evidence="1">
    <name type="scientific">uncultured Armatimonadetes bacterium</name>
    <dbReference type="NCBI Taxonomy" id="157466"/>
    <lineage>
        <taxon>Bacteria</taxon>
        <taxon>Bacillati</taxon>
        <taxon>Armatimonadota</taxon>
        <taxon>environmental samples</taxon>
    </lineage>
</organism>
<evidence type="ECO:0000313" key="1">
    <source>
        <dbReference type="EMBL" id="CAA9289402.1"/>
    </source>
</evidence>
<sequence>MPLNGALGVRRPMRAGRAVRIVPDSVSCVISTSAGLPLTYTLRPAALPPPS</sequence>
<proteinExistence type="predicted"/>
<accession>A0A6J4JWR1</accession>
<reference evidence="1" key="1">
    <citation type="submission" date="2020-02" db="EMBL/GenBank/DDBJ databases">
        <authorList>
            <person name="Meier V. D."/>
        </authorList>
    </citation>
    <scope>NUCLEOTIDE SEQUENCE</scope>
    <source>
        <strain evidence="1">AVDCRST_MAG63</strain>
    </source>
</reference>
<protein>
    <submittedName>
        <fullName evidence="1">Uncharacterized protein</fullName>
    </submittedName>
</protein>
<gene>
    <name evidence="1" type="ORF">AVDCRST_MAG63-4223</name>
</gene>